<protein>
    <submittedName>
        <fullName evidence="2">DsbA family dithiol-disulfide isomerase</fullName>
    </submittedName>
</protein>
<name>A0ABS5A6E9_9PSEU</name>
<dbReference type="InterPro" id="IPR036249">
    <property type="entry name" value="Thioredoxin-like_sf"/>
</dbReference>
<dbReference type="SUPFAM" id="SSF52833">
    <property type="entry name" value="Thioredoxin-like"/>
    <property type="match status" value="1"/>
</dbReference>
<dbReference type="CDD" id="cd03024">
    <property type="entry name" value="DsbA_FrnE"/>
    <property type="match status" value="1"/>
</dbReference>
<reference evidence="2 3" key="1">
    <citation type="submission" date="2021-03" db="EMBL/GenBank/DDBJ databases">
        <title>Sequencing the genomes of 1000 actinobacteria strains.</title>
        <authorList>
            <person name="Klenk H.-P."/>
        </authorList>
    </citation>
    <scope>NUCLEOTIDE SEQUENCE [LARGE SCALE GENOMIC DNA]</scope>
    <source>
        <strain evidence="2 3">DSM 44580</strain>
    </source>
</reference>
<keyword evidence="3" id="KW-1185">Reference proteome</keyword>
<evidence type="ECO:0000313" key="3">
    <source>
        <dbReference type="Proteomes" id="UP001519363"/>
    </source>
</evidence>
<dbReference type="Gene3D" id="3.40.30.10">
    <property type="entry name" value="Glutaredoxin"/>
    <property type="match status" value="1"/>
</dbReference>
<proteinExistence type="predicted"/>
<dbReference type="PANTHER" id="PTHR13887">
    <property type="entry name" value="GLUTATHIONE S-TRANSFERASE KAPPA"/>
    <property type="match status" value="1"/>
</dbReference>
<dbReference type="Pfam" id="PF01323">
    <property type="entry name" value="DSBA"/>
    <property type="match status" value="1"/>
</dbReference>
<evidence type="ECO:0000313" key="2">
    <source>
        <dbReference type="EMBL" id="MBP2472169.1"/>
    </source>
</evidence>
<dbReference type="RefSeq" id="WP_086780663.1">
    <property type="nucleotide sequence ID" value="NZ_JAGIOO010000001.1"/>
</dbReference>
<accession>A0ABS5A6E9</accession>
<comment type="caution">
    <text evidence="2">The sequence shown here is derived from an EMBL/GenBank/DDBJ whole genome shotgun (WGS) entry which is preliminary data.</text>
</comment>
<dbReference type="EMBL" id="JAGIOO010000001">
    <property type="protein sequence ID" value="MBP2472169.1"/>
    <property type="molecule type" value="Genomic_DNA"/>
</dbReference>
<evidence type="ECO:0000259" key="1">
    <source>
        <dbReference type="Pfam" id="PF01323"/>
    </source>
</evidence>
<dbReference type="PANTHER" id="PTHR13887:SF41">
    <property type="entry name" value="THIOREDOXIN SUPERFAMILY PROTEIN"/>
    <property type="match status" value="1"/>
</dbReference>
<sequence>MRVEIWFDVICPWCYLGNARLGHALAGFAHRDEVEVVHRSFELDPSRTPSEVESVERMLAAKYGPGAAEMEQRVAGLARGEGLPFQVGRDVGGTLDVHRLLHLARERGRAHEFTAAAFDTYFGRGQGVFAAADLVRVAEEAGLSTEDARSVLADPEAYLAAVRADEREARRLGVTGVPFVVLDGRLAVPGAQSAEVYGQALAQAWSDV</sequence>
<gene>
    <name evidence="2" type="ORF">JOF53_001041</name>
</gene>
<keyword evidence="2" id="KW-0413">Isomerase</keyword>
<dbReference type="Proteomes" id="UP001519363">
    <property type="component" value="Unassembled WGS sequence"/>
</dbReference>
<dbReference type="GO" id="GO:0016853">
    <property type="term" value="F:isomerase activity"/>
    <property type="evidence" value="ECO:0007669"/>
    <property type="project" value="UniProtKB-KW"/>
</dbReference>
<organism evidence="2 3">
    <name type="scientific">Crossiella equi</name>
    <dbReference type="NCBI Taxonomy" id="130796"/>
    <lineage>
        <taxon>Bacteria</taxon>
        <taxon>Bacillati</taxon>
        <taxon>Actinomycetota</taxon>
        <taxon>Actinomycetes</taxon>
        <taxon>Pseudonocardiales</taxon>
        <taxon>Pseudonocardiaceae</taxon>
        <taxon>Crossiella</taxon>
    </lineage>
</organism>
<dbReference type="InterPro" id="IPR001853">
    <property type="entry name" value="DSBA-like_thioredoxin_dom"/>
</dbReference>
<feature type="domain" description="DSBA-like thioredoxin" evidence="1">
    <location>
        <begin position="3"/>
        <end position="201"/>
    </location>
</feature>